<evidence type="ECO:0000256" key="2">
    <source>
        <dbReference type="ARBA" id="ARBA00009749"/>
    </source>
</evidence>
<dbReference type="GO" id="GO:0046872">
    <property type="term" value="F:metal ion binding"/>
    <property type="evidence" value="ECO:0007669"/>
    <property type="project" value="UniProtKB-KW"/>
</dbReference>
<comment type="similarity">
    <text evidence="2 9">Belongs to the SLC41A transporter family.</text>
</comment>
<reference evidence="12" key="1">
    <citation type="submission" date="2016-11" db="EMBL/GenBank/DDBJ databases">
        <authorList>
            <person name="Varghese N."/>
            <person name="Submissions S."/>
        </authorList>
    </citation>
    <scope>NUCLEOTIDE SEQUENCE [LARGE SCALE GENOMIC DNA]</scope>
    <source>
        <strain evidence="12">DSM 11792</strain>
    </source>
</reference>
<dbReference type="GO" id="GO:0005886">
    <property type="term" value="C:plasma membrane"/>
    <property type="evidence" value="ECO:0007669"/>
    <property type="project" value="UniProtKB-SubCell"/>
</dbReference>
<dbReference type="RefSeq" id="WP_027355538.1">
    <property type="nucleotide sequence ID" value="NZ_FQUW01000007.1"/>
</dbReference>
<dbReference type="PANTHER" id="PTHR43773:SF1">
    <property type="entry name" value="MAGNESIUM TRANSPORTER MGTE"/>
    <property type="match status" value="1"/>
</dbReference>
<dbReference type="OrthoDB" id="9790355at2"/>
<evidence type="ECO:0000256" key="7">
    <source>
        <dbReference type="ARBA" id="ARBA00023136"/>
    </source>
</evidence>
<comment type="subcellular location">
    <subcellularLocation>
        <location evidence="9">Cell membrane</location>
        <topology evidence="9">Multi-pass membrane protein</topology>
    </subcellularLocation>
    <subcellularLocation>
        <location evidence="1">Membrane</location>
        <topology evidence="1">Multi-pass membrane protein</topology>
    </subcellularLocation>
</comment>
<dbReference type="AlphaFoldDB" id="A0A1M4V1P5"/>
<evidence type="ECO:0000256" key="6">
    <source>
        <dbReference type="ARBA" id="ARBA00022989"/>
    </source>
</evidence>
<comment type="subunit">
    <text evidence="9">Homodimer.</text>
</comment>
<evidence type="ECO:0000256" key="5">
    <source>
        <dbReference type="ARBA" id="ARBA00022842"/>
    </source>
</evidence>
<feature type="domain" description="CBS" evidence="10">
    <location>
        <begin position="202"/>
        <end position="258"/>
    </location>
</feature>
<dbReference type="InterPro" id="IPR036739">
    <property type="entry name" value="SLC41_membr_dom_sf"/>
</dbReference>
<evidence type="ECO:0000256" key="1">
    <source>
        <dbReference type="ARBA" id="ARBA00004141"/>
    </source>
</evidence>
<evidence type="ECO:0000256" key="4">
    <source>
        <dbReference type="ARBA" id="ARBA00022692"/>
    </source>
</evidence>
<feature type="transmembrane region" description="Helical" evidence="9">
    <location>
        <begin position="387"/>
        <end position="413"/>
    </location>
</feature>
<dbReference type="SUPFAM" id="SSF158791">
    <property type="entry name" value="MgtE N-terminal domain-like"/>
    <property type="match status" value="1"/>
</dbReference>
<dbReference type="CDD" id="cd04606">
    <property type="entry name" value="CBS_pair_Mg_transporter"/>
    <property type="match status" value="1"/>
</dbReference>
<dbReference type="Pfam" id="PF01769">
    <property type="entry name" value="MgtE"/>
    <property type="match status" value="1"/>
</dbReference>
<dbReference type="PANTHER" id="PTHR43773">
    <property type="entry name" value="MAGNESIUM TRANSPORTER MGTE"/>
    <property type="match status" value="1"/>
</dbReference>
<feature type="transmembrane region" description="Helical" evidence="9">
    <location>
        <begin position="425"/>
        <end position="449"/>
    </location>
</feature>
<dbReference type="InterPro" id="IPR006667">
    <property type="entry name" value="SLC41_membr_dom"/>
</dbReference>
<dbReference type="SUPFAM" id="SSF54631">
    <property type="entry name" value="CBS-domain pair"/>
    <property type="match status" value="1"/>
</dbReference>
<dbReference type="Gene3D" id="1.25.60.10">
    <property type="entry name" value="MgtE N-terminal domain-like"/>
    <property type="match status" value="1"/>
</dbReference>
<feature type="domain" description="CBS" evidence="10">
    <location>
        <begin position="138"/>
        <end position="201"/>
    </location>
</feature>
<dbReference type="NCBIfam" id="TIGR00400">
    <property type="entry name" value="mgtE"/>
    <property type="match status" value="1"/>
</dbReference>
<dbReference type="InterPro" id="IPR038076">
    <property type="entry name" value="MgtE_N_sf"/>
</dbReference>
<dbReference type="SUPFAM" id="SSF161093">
    <property type="entry name" value="MgtE membrane domain-like"/>
    <property type="match status" value="1"/>
</dbReference>
<keyword evidence="5 9" id="KW-0460">Magnesium</keyword>
<keyword evidence="7 9" id="KW-0472">Membrane</keyword>
<comment type="caution">
    <text evidence="9">Lacks conserved residue(s) required for the propagation of feature annotation.</text>
</comment>
<keyword evidence="9" id="KW-1003">Cell membrane</keyword>
<dbReference type="Proteomes" id="UP000184196">
    <property type="component" value="Unassembled WGS sequence"/>
</dbReference>
<dbReference type="EMBL" id="FQUW01000007">
    <property type="protein sequence ID" value="SHE62904.1"/>
    <property type="molecule type" value="Genomic_DNA"/>
</dbReference>
<keyword evidence="4 9" id="KW-0812">Transmembrane</keyword>
<evidence type="ECO:0000256" key="9">
    <source>
        <dbReference type="RuleBase" id="RU362011"/>
    </source>
</evidence>
<dbReference type="InterPro" id="IPR046342">
    <property type="entry name" value="CBS_dom_sf"/>
</dbReference>
<dbReference type="PROSITE" id="PS51371">
    <property type="entry name" value="CBS"/>
    <property type="match status" value="2"/>
</dbReference>
<sequence length="450" mass="48724">MSRKREEMRRAILSCLEESSTDKLRQCLQDFHPADIAEVLPQASLGQQIRVLRVLDPDRAAQVIFELDHEKLPTLMECLGLQRTVDILNAMFTDDAADLLGDLPGDLRQRLLGLMEAQEARDLKDLLAYGRETAGGIMTTEYVAVQKNITAGQAIEVLREHAPEAETIYYVYVVDNENHLVGVLSLRELILADPGMLIEDIMRRKVISVNVSTDQEEVARLVAKYDLLAVPVVSDGGELLGIVTVDDILDVVEREATEDMMRMAATIDSEGEDPDTSPLKRALRRLPWLVGLLLGELVAGHVIEGFSETLGHITALAFFMTAIAGGTGNAATQSLTVVVRGIATGEVDPGQILKVIWKEAQVGVWVGAVCGLVVGILAFIWQDSTSLGLVVGGALALSIGVSTILGSLVPVIIHRLGVDPALASGPFITTLMDVSSMSIYFTLATIILLR</sequence>
<dbReference type="Gene3D" id="3.10.580.10">
    <property type="entry name" value="CBS-domain"/>
    <property type="match status" value="1"/>
</dbReference>
<dbReference type="SMART" id="SM00116">
    <property type="entry name" value="CBS"/>
    <property type="match status" value="2"/>
</dbReference>
<dbReference type="InterPro" id="IPR000644">
    <property type="entry name" value="CBS_dom"/>
</dbReference>
<accession>A0A1M4V1P5</accession>
<keyword evidence="3 9" id="KW-0813">Transport</keyword>
<dbReference type="GO" id="GO:0015095">
    <property type="term" value="F:magnesium ion transmembrane transporter activity"/>
    <property type="evidence" value="ECO:0007669"/>
    <property type="project" value="UniProtKB-UniRule"/>
</dbReference>
<dbReference type="SMART" id="SM00924">
    <property type="entry name" value="MgtE_N"/>
    <property type="match status" value="1"/>
</dbReference>
<feature type="transmembrane region" description="Helical" evidence="9">
    <location>
        <begin position="362"/>
        <end position="381"/>
    </location>
</feature>
<keyword evidence="6 9" id="KW-1133">Transmembrane helix</keyword>
<name>A0A1M4V1P5_9FIRM</name>
<proteinExistence type="inferred from homology"/>
<keyword evidence="9" id="KW-0479">Metal-binding</keyword>
<dbReference type="Pfam" id="PF00571">
    <property type="entry name" value="CBS"/>
    <property type="match status" value="2"/>
</dbReference>
<dbReference type="InterPro" id="IPR006669">
    <property type="entry name" value="MgtE_transporter"/>
</dbReference>
<dbReference type="InterPro" id="IPR006668">
    <property type="entry name" value="Mg_transptr_MgtE_intracell_dom"/>
</dbReference>
<dbReference type="Gene3D" id="1.10.357.20">
    <property type="entry name" value="SLC41 divalent cation transporters, integral membrane domain"/>
    <property type="match status" value="1"/>
</dbReference>
<keyword evidence="8" id="KW-0129">CBS domain</keyword>
<gene>
    <name evidence="11" type="ORF">SAMN02745218_00621</name>
</gene>
<evidence type="ECO:0000256" key="3">
    <source>
        <dbReference type="ARBA" id="ARBA00022448"/>
    </source>
</evidence>
<evidence type="ECO:0000313" key="12">
    <source>
        <dbReference type="Proteomes" id="UP000184196"/>
    </source>
</evidence>
<keyword evidence="12" id="KW-1185">Reference proteome</keyword>
<organism evidence="11 12">
    <name type="scientific">Desulfofundulus australicus DSM 11792</name>
    <dbReference type="NCBI Taxonomy" id="1121425"/>
    <lineage>
        <taxon>Bacteria</taxon>
        <taxon>Bacillati</taxon>
        <taxon>Bacillota</taxon>
        <taxon>Clostridia</taxon>
        <taxon>Eubacteriales</taxon>
        <taxon>Peptococcaceae</taxon>
        <taxon>Desulfofundulus</taxon>
    </lineage>
</organism>
<comment type="function">
    <text evidence="9">Acts as a magnesium transporter.</text>
</comment>
<evidence type="ECO:0000256" key="8">
    <source>
        <dbReference type="PROSITE-ProRule" id="PRU00703"/>
    </source>
</evidence>
<protein>
    <recommendedName>
        <fullName evidence="9">Magnesium transporter MgtE</fullName>
    </recommendedName>
</protein>
<evidence type="ECO:0000259" key="10">
    <source>
        <dbReference type="PROSITE" id="PS51371"/>
    </source>
</evidence>
<dbReference type="Pfam" id="PF03448">
    <property type="entry name" value="MgtE_N"/>
    <property type="match status" value="1"/>
</dbReference>
<evidence type="ECO:0000313" key="11">
    <source>
        <dbReference type="EMBL" id="SHE62904.1"/>
    </source>
</evidence>